<dbReference type="STRING" id="649349.Lbys_1448"/>
<dbReference type="SUPFAM" id="SSF63829">
    <property type="entry name" value="Calcium-dependent phosphotriesterase"/>
    <property type="match status" value="1"/>
</dbReference>
<name>E4RWV6_LEAB4</name>
<gene>
    <name evidence="3" type="ordered locus">Lbys_1448</name>
</gene>
<dbReference type="AlphaFoldDB" id="E4RWV6"/>
<dbReference type="InterPro" id="IPR011042">
    <property type="entry name" value="6-blade_b-propeller_TolB-like"/>
</dbReference>
<keyword evidence="1 3" id="KW-0378">Hydrolase</keyword>
<accession>E4RWV6</accession>
<evidence type="ECO:0000313" key="4">
    <source>
        <dbReference type="Proteomes" id="UP000007435"/>
    </source>
</evidence>
<dbReference type="PANTHER" id="PTHR47572:SF4">
    <property type="entry name" value="LACTONASE DRP35"/>
    <property type="match status" value="1"/>
</dbReference>
<dbReference type="RefSeq" id="WP_013408211.1">
    <property type="nucleotide sequence ID" value="NC_014655.1"/>
</dbReference>
<sequence>MLWYILSSLFLQIGTLEKFDPELDVVISSKDLPVIISEGYKWAEGPLWYKNSLLFSDVPNNVVYQWKPGQGTSVFLQPSGYSGEGTYGKEPGSNGLIAGLDSSLILCQHGNRQVARYSGKGFVTLASIFNGKRFSSPNDATIDKSGNVFFTDPPYGLPSQDDKDPLKEQPYNGVYRIDTKGKVHLLVDTLTRPNGIAFFPDGKKVLIANSDPKKPHWYQYEVKNGRFINGRIFATLYGPSPGLPDGLKINKEGYVFASGPGGINIFNSKGKLLGRLRLPEPASNCAFDPEEKTLYITNNSKVLKWTIRH</sequence>
<dbReference type="eggNOG" id="COG3386">
    <property type="taxonomic scope" value="Bacteria"/>
</dbReference>
<reference key="1">
    <citation type="submission" date="2010-11" db="EMBL/GenBank/DDBJ databases">
        <title>The complete genome of Leadbetterella byssophila DSM 17132.</title>
        <authorList>
            <consortium name="US DOE Joint Genome Institute (JGI-PGF)"/>
            <person name="Lucas S."/>
            <person name="Copeland A."/>
            <person name="Lapidus A."/>
            <person name="Glavina del Rio T."/>
            <person name="Dalin E."/>
            <person name="Tice H."/>
            <person name="Bruce D."/>
            <person name="Goodwin L."/>
            <person name="Pitluck S."/>
            <person name="Kyrpides N."/>
            <person name="Mavromatis K."/>
            <person name="Ivanova N."/>
            <person name="Teshima H."/>
            <person name="Brettin T."/>
            <person name="Detter J.C."/>
            <person name="Han C."/>
            <person name="Tapia R."/>
            <person name="Land M."/>
            <person name="Hauser L."/>
            <person name="Markowitz V."/>
            <person name="Cheng J.-F."/>
            <person name="Hugenholtz P."/>
            <person name="Woyke T."/>
            <person name="Wu D."/>
            <person name="Tindall B."/>
            <person name="Pomrenke H.G."/>
            <person name="Brambilla E."/>
            <person name="Klenk H.-P."/>
            <person name="Eisen J.A."/>
        </authorList>
    </citation>
    <scope>NUCLEOTIDE SEQUENCE [LARGE SCALE GENOMIC DNA]</scope>
    <source>
        <strain>DSM 17132</strain>
    </source>
</reference>
<reference evidence="3 4" key="2">
    <citation type="journal article" date="2011" name="Stand. Genomic Sci.">
        <title>Complete genome sequence of Leadbetterella byssophila type strain (4M15).</title>
        <authorList>
            <person name="Abt B."/>
            <person name="Teshima H."/>
            <person name="Lucas S."/>
            <person name="Lapidus A."/>
            <person name="Del Rio T.G."/>
            <person name="Nolan M."/>
            <person name="Tice H."/>
            <person name="Cheng J.F."/>
            <person name="Pitluck S."/>
            <person name="Liolios K."/>
            <person name="Pagani I."/>
            <person name="Ivanova N."/>
            <person name="Mavromatis K."/>
            <person name="Pati A."/>
            <person name="Tapia R."/>
            <person name="Han C."/>
            <person name="Goodwin L."/>
            <person name="Chen A."/>
            <person name="Palaniappan K."/>
            <person name="Land M."/>
            <person name="Hauser L."/>
            <person name="Chang Y.J."/>
            <person name="Jeffries C.D."/>
            <person name="Rohde M."/>
            <person name="Goker M."/>
            <person name="Tindall B.J."/>
            <person name="Detter J.C."/>
            <person name="Woyke T."/>
            <person name="Bristow J."/>
            <person name="Eisen J.A."/>
            <person name="Markowitz V."/>
            <person name="Hugenholtz P."/>
            <person name="Klenk H.P."/>
            <person name="Kyrpides N.C."/>
        </authorList>
    </citation>
    <scope>NUCLEOTIDE SEQUENCE [LARGE SCALE GENOMIC DNA]</scope>
    <source>
        <strain evidence="4">DSM 17132 / JCM 16389 / KACC 11308 / NBRC 106382 / 4M15</strain>
    </source>
</reference>
<dbReference type="KEGG" id="lby:Lbys_1448"/>
<dbReference type="OrthoDB" id="241638at2"/>
<proteinExistence type="predicted"/>
<dbReference type="Pfam" id="PF08450">
    <property type="entry name" value="SGL"/>
    <property type="match status" value="1"/>
</dbReference>
<protein>
    <submittedName>
        <fullName evidence="3">Gluconolactonase</fullName>
        <ecNumber evidence="3">3.1.1.17</ecNumber>
    </submittedName>
</protein>
<dbReference type="Gene3D" id="2.120.10.30">
    <property type="entry name" value="TolB, C-terminal domain"/>
    <property type="match status" value="1"/>
</dbReference>
<dbReference type="GO" id="GO:0004341">
    <property type="term" value="F:gluconolactonase activity"/>
    <property type="evidence" value="ECO:0007669"/>
    <property type="project" value="UniProtKB-EC"/>
</dbReference>
<dbReference type="PANTHER" id="PTHR47572">
    <property type="entry name" value="LIPOPROTEIN-RELATED"/>
    <property type="match status" value="1"/>
</dbReference>
<dbReference type="Proteomes" id="UP000007435">
    <property type="component" value="Chromosome"/>
</dbReference>
<organism evidence="3 4">
    <name type="scientific">Leadbetterella byssophila (strain DSM 17132 / JCM 16389 / KACC 11308 / NBRC 106382 / 4M15)</name>
    <dbReference type="NCBI Taxonomy" id="649349"/>
    <lineage>
        <taxon>Bacteria</taxon>
        <taxon>Pseudomonadati</taxon>
        <taxon>Bacteroidota</taxon>
        <taxon>Cytophagia</taxon>
        <taxon>Cytophagales</taxon>
        <taxon>Leadbetterellaceae</taxon>
        <taxon>Leadbetterella</taxon>
    </lineage>
</organism>
<dbReference type="EMBL" id="CP002305">
    <property type="protein sequence ID" value="ADQ17162.1"/>
    <property type="molecule type" value="Genomic_DNA"/>
</dbReference>
<dbReference type="InterPro" id="IPR051262">
    <property type="entry name" value="SMP-30/CGR1_Lactonase"/>
</dbReference>
<keyword evidence="4" id="KW-1185">Reference proteome</keyword>
<evidence type="ECO:0000256" key="1">
    <source>
        <dbReference type="ARBA" id="ARBA00022801"/>
    </source>
</evidence>
<dbReference type="HOGENOM" id="CLU_036110_0_0_10"/>
<evidence type="ECO:0000313" key="3">
    <source>
        <dbReference type="EMBL" id="ADQ17162.1"/>
    </source>
</evidence>
<feature type="domain" description="SMP-30/Gluconolactonase/LRE-like region" evidence="2">
    <location>
        <begin position="42"/>
        <end position="298"/>
    </location>
</feature>
<dbReference type="InterPro" id="IPR013658">
    <property type="entry name" value="SGL"/>
</dbReference>
<evidence type="ECO:0000259" key="2">
    <source>
        <dbReference type="Pfam" id="PF08450"/>
    </source>
</evidence>
<dbReference type="EC" id="3.1.1.17" evidence="3"/>